<evidence type="ECO:0000256" key="2">
    <source>
        <dbReference type="PIRSR" id="PIRSR000868-1"/>
    </source>
</evidence>
<feature type="domain" description="14-3-3" evidence="3">
    <location>
        <begin position="11"/>
        <end position="241"/>
    </location>
</feature>
<gene>
    <name evidence="4" type="ORF">BSTOLATCC_MIC28666</name>
</gene>
<dbReference type="PRINTS" id="PR00305">
    <property type="entry name" value="1433ZETA"/>
</dbReference>
<comment type="similarity">
    <text evidence="1">Belongs to the 14-3-3 family.</text>
</comment>
<dbReference type="AlphaFoldDB" id="A0AAU9J2G9"/>
<evidence type="ECO:0000313" key="4">
    <source>
        <dbReference type="EMBL" id="CAG9321383.1"/>
    </source>
</evidence>
<sequence>MSINKKSLDCETLLYLARVSEQAGRHDEMAELLYEFTKKLARELSVEERSMLSVAYKNVVSARRSSFRVLQSIESVEKDSSHAHQMDIAAIYRKKVEKEIHGYCRQILEILDTKLIPNSSSGEALVFYFKMKGDYHRYLCEFMTDEQKEENSQKALRAYLEADRLSQIELISLNPIRLGLKLNFSVFYYEILQNKEEACKLASSVLEEANEYIVDFNEESFKDSALILEYIRDNLHLWNTE</sequence>
<accession>A0AAU9J2G9</accession>
<name>A0AAU9J2G9_9CILI</name>
<dbReference type="Gene3D" id="1.20.190.20">
    <property type="entry name" value="14-3-3 domain"/>
    <property type="match status" value="1"/>
</dbReference>
<dbReference type="SMART" id="SM00101">
    <property type="entry name" value="14_3_3"/>
    <property type="match status" value="1"/>
</dbReference>
<dbReference type="CDD" id="cd08774">
    <property type="entry name" value="14-3-3"/>
    <property type="match status" value="1"/>
</dbReference>
<dbReference type="EMBL" id="CAJZBQ010000028">
    <property type="protein sequence ID" value="CAG9321383.1"/>
    <property type="molecule type" value="Genomic_DNA"/>
</dbReference>
<feature type="site" description="Interaction with phosphoserine on interacting protein" evidence="2">
    <location>
        <position position="137"/>
    </location>
</feature>
<dbReference type="InterPro" id="IPR000308">
    <property type="entry name" value="14-3-3"/>
</dbReference>
<keyword evidence="5" id="KW-1185">Reference proteome</keyword>
<proteinExistence type="inferred from homology"/>
<dbReference type="PIRSF" id="PIRSF000868">
    <property type="entry name" value="14-3-3"/>
    <property type="match status" value="1"/>
</dbReference>
<dbReference type="InterPro" id="IPR023410">
    <property type="entry name" value="14-3-3_domain"/>
</dbReference>
<dbReference type="InterPro" id="IPR036815">
    <property type="entry name" value="14-3-3_dom_sf"/>
</dbReference>
<comment type="caution">
    <text evidence="4">The sequence shown here is derived from an EMBL/GenBank/DDBJ whole genome shotgun (WGS) entry which is preliminary data.</text>
</comment>
<feature type="site" description="Interaction with phosphoserine on interacting protein" evidence="2">
    <location>
        <position position="64"/>
    </location>
</feature>
<dbReference type="Pfam" id="PF00244">
    <property type="entry name" value="14-3-3"/>
    <property type="match status" value="1"/>
</dbReference>
<evidence type="ECO:0000313" key="5">
    <source>
        <dbReference type="Proteomes" id="UP001162131"/>
    </source>
</evidence>
<dbReference type="Proteomes" id="UP001162131">
    <property type="component" value="Unassembled WGS sequence"/>
</dbReference>
<dbReference type="PANTHER" id="PTHR18860">
    <property type="entry name" value="14-3-3 PROTEIN"/>
    <property type="match status" value="1"/>
</dbReference>
<organism evidence="4 5">
    <name type="scientific">Blepharisma stoltei</name>
    <dbReference type="NCBI Taxonomy" id="1481888"/>
    <lineage>
        <taxon>Eukaryota</taxon>
        <taxon>Sar</taxon>
        <taxon>Alveolata</taxon>
        <taxon>Ciliophora</taxon>
        <taxon>Postciliodesmatophora</taxon>
        <taxon>Heterotrichea</taxon>
        <taxon>Heterotrichida</taxon>
        <taxon>Blepharismidae</taxon>
        <taxon>Blepharisma</taxon>
    </lineage>
</organism>
<evidence type="ECO:0000256" key="1">
    <source>
        <dbReference type="ARBA" id="ARBA00006141"/>
    </source>
</evidence>
<protein>
    <recommendedName>
        <fullName evidence="3">14-3-3 domain-containing protein</fullName>
    </recommendedName>
</protein>
<dbReference type="SUPFAM" id="SSF48445">
    <property type="entry name" value="14-3-3 protein"/>
    <property type="match status" value="1"/>
</dbReference>
<reference evidence="4" key="1">
    <citation type="submission" date="2021-09" db="EMBL/GenBank/DDBJ databases">
        <authorList>
            <consortium name="AG Swart"/>
            <person name="Singh M."/>
            <person name="Singh A."/>
            <person name="Seah K."/>
            <person name="Emmerich C."/>
        </authorList>
    </citation>
    <scope>NUCLEOTIDE SEQUENCE</scope>
    <source>
        <strain evidence="4">ATCC30299</strain>
    </source>
</reference>
<evidence type="ECO:0000259" key="3">
    <source>
        <dbReference type="SMART" id="SM00101"/>
    </source>
</evidence>